<keyword evidence="10" id="KW-0472">Membrane</keyword>
<dbReference type="Gene3D" id="2.60.40.1860">
    <property type="entry name" value="Protein-arginine deiminase, N-terminal domain"/>
    <property type="match status" value="1"/>
</dbReference>
<feature type="domain" description="Protein-arginine deiminase (PAD) N-terminal" evidence="12">
    <location>
        <begin position="70"/>
        <end position="144"/>
    </location>
</feature>
<dbReference type="Proteomes" id="UP000594220">
    <property type="component" value="Unplaced"/>
</dbReference>
<keyword evidence="15" id="KW-1185">Reference proteome</keyword>
<comment type="cofactor">
    <cofactor evidence="8">
        <name>Ca(2+)</name>
        <dbReference type="ChEBI" id="CHEBI:29108"/>
    </cofactor>
</comment>
<keyword evidence="6 8" id="KW-0106">Calcium</keyword>
<evidence type="ECO:0000256" key="9">
    <source>
        <dbReference type="PIRSR" id="PIRSR001247-1"/>
    </source>
</evidence>
<evidence type="ECO:0000259" key="11">
    <source>
        <dbReference type="Pfam" id="PF03068"/>
    </source>
</evidence>
<evidence type="ECO:0000256" key="4">
    <source>
        <dbReference type="ARBA" id="ARBA00022490"/>
    </source>
</evidence>
<evidence type="ECO:0000256" key="8">
    <source>
        <dbReference type="PIRNR" id="PIRNR001247"/>
    </source>
</evidence>
<feature type="active site" evidence="9">
    <location>
        <position position="673"/>
    </location>
</feature>
<organism evidence="14 15">
    <name type="scientific">Crocodylus porosus</name>
    <name type="common">Saltwater crocodile</name>
    <name type="synonym">Estuarine crocodile</name>
    <dbReference type="NCBI Taxonomy" id="8502"/>
    <lineage>
        <taxon>Eukaryota</taxon>
        <taxon>Metazoa</taxon>
        <taxon>Chordata</taxon>
        <taxon>Craniata</taxon>
        <taxon>Vertebrata</taxon>
        <taxon>Euteleostomi</taxon>
        <taxon>Archelosauria</taxon>
        <taxon>Archosauria</taxon>
        <taxon>Crocodylia</taxon>
        <taxon>Longirostres</taxon>
        <taxon>Crocodylidae</taxon>
        <taxon>Crocodylus</taxon>
    </lineage>
</organism>
<reference evidence="14" key="2">
    <citation type="submission" date="2025-09" db="UniProtKB">
        <authorList>
            <consortium name="Ensembl"/>
        </authorList>
    </citation>
    <scope>IDENTIFICATION</scope>
</reference>
<gene>
    <name evidence="14" type="primary">LOC109314345</name>
</gene>
<evidence type="ECO:0000259" key="13">
    <source>
        <dbReference type="Pfam" id="PF08527"/>
    </source>
</evidence>
<dbReference type="Pfam" id="PF08526">
    <property type="entry name" value="PAD_N"/>
    <property type="match status" value="1"/>
</dbReference>
<dbReference type="Pfam" id="PF08527">
    <property type="entry name" value="PAD_M"/>
    <property type="match status" value="1"/>
</dbReference>
<feature type="active site" evidence="9">
    <location>
        <position position="500"/>
    </location>
</feature>
<dbReference type="InterPro" id="IPR013733">
    <property type="entry name" value="Prot_Arg_deaminase_cen_dom"/>
</dbReference>
<dbReference type="InterPro" id="IPR004303">
    <property type="entry name" value="PAD"/>
</dbReference>
<dbReference type="PIRSF" id="PIRSF001247">
    <property type="entry name" value="Protein-arginine_deiminase"/>
    <property type="match status" value="1"/>
</dbReference>
<feature type="active site" evidence="9">
    <location>
        <position position="502"/>
    </location>
</feature>
<dbReference type="InterPro" id="IPR008972">
    <property type="entry name" value="Cupredoxin"/>
</dbReference>
<dbReference type="GO" id="GO:0005509">
    <property type="term" value="F:calcium ion binding"/>
    <property type="evidence" value="ECO:0007669"/>
    <property type="project" value="UniProtKB-UniRule"/>
</dbReference>
<evidence type="ECO:0000256" key="2">
    <source>
        <dbReference type="ARBA" id="ARBA00008166"/>
    </source>
</evidence>
<sequence>MTLESKLRAESSRFISGISHLPFSRVNMEHCLSTSCHCIHAKGNGAKLLAKTSSVFFIWGSMNCLTYAMWFDAQGSPGVDIYIVHTPQPMQMPASEPRWPLGAGAEVVVTMGRPSDDVDDHKVRILYYGKDGQTMLQKAMLYLTCVVFLSALSLLFGLLLQRNWTWGPGGQGAVLLVNCDKDDPTSKTMDNKDQRVQTYKDLRDMSLMVLRTRGPGAVFANHKLVLHVSGSDADKVGVFYPLHLCPSNELVEQHTHILGPKKLFYVVEHALGEEEHTFYVEGLAFPDADFSGLVSLHATMLDTSLKVEGFPATPIFTDTVVFRVAPWIMTPNTLQPLEIYVCSFSDNTDFVEAISNLAQKTRCKLTICPELENQNDSWIQDEMEFGYVQAPHKTFPVVFDSPRNGGLKGFPKSILGPDFGYVTREPLRKGISSLDSFGNLEVSPPVKVKGKEYPLGRILIGSSFPRVGGRRMTKVVRDFLYAQRVQAPVELFSDWLLVGHVDEFLSFVPAHDRQGFRLLLASPSACYKLLKEKQEEGHGKAQMFEGRMAQLHKTIEEILADETLRKENDYFQSCIDWNRDILRQELGLSPKDIIDIPQLFNMKDNQAEAYFPNMVNTIVLGKDLGIPKPFGPIINGQCCLEEKVRSLLEPLGLTCTFINDYFTYHEWQGEVHCGTNVLRKPFSFKWWNMIP</sequence>
<feature type="domain" description="Protein-arginine deiminase C-terminal" evidence="11">
    <location>
        <begin position="315"/>
        <end position="688"/>
    </location>
</feature>
<dbReference type="PANTHER" id="PTHR10837:SF11">
    <property type="entry name" value="PROTEIN-ARGININE DEIMINASE TYPE-1"/>
    <property type="match status" value="1"/>
</dbReference>
<dbReference type="SUPFAM" id="SSF55909">
    <property type="entry name" value="Pentein"/>
    <property type="match status" value="1"/>
</dbReference>
<dbReference type="EC" id="3.5.3.15" evidence="3 8"/>
<comment type="catalytic activity">
    <reaction evidence="7 8">
        <text>L-arginyl-[protein] + H2O = L-citrullyl-[protein] + NH4(+)</text>
        <dbReference type="Rhea" id="RHEA:18089"/>
        <dbReference type="Rhea" id="RHEA-COMP:10532"/>
        <dbReference type="Rhea" id="RHEA-COMP:10588"/>
        <dbReference type="ChEBI" id="CHEBI:15377"/>
        <dbReference type="ChEBI" id="CHEBI:28938"/>
        <dbReference type="ChEBI" id="CHEBI:29965"/>
        <dbReference type="ChEBI" id="CHEBI:83397"/>
        <dbReference type="EC" id="3.5.3.15"/>
    </reaction>
</comment>
<dbReference type="Pfam" id="PF03068">
    <property type="entry name" value="PAD"/>
    <property type="match status" value="1"/>
</dbReference>
<dbReference type="Gene3D" id="3.75.10.10">
    <property type="entry name" value="L-arginine/glycine Amidinotransferase, Chain A"/>
    <property type="match status" value="1"/>
</dbReference>
<evidence type="ECO:0000313" key="15">
    <source>
        <dbReference type="Proteomes" id="UP000594220"/>
    </source>
</evidence>
<evidence type="ECO:0000256" key="5">
    <source>
        <dbReference type="ARBA" id="ARBA00022801"/>
    </source>
</evidence>
<evidence type="ECO:0000256" key="1">
    <source>
        <dbReference type="ARBA" id="ARBA00004496"/>
    </source>
</evidence>
<evidence type="ECO:0000256" key="10">
    <source>
        <dbReference type="SAM" id="Phobius"/>
    </source>
</evidence>
<reference evidence="14" key="1">
    <citation type="submission" date="2025-08" db="UniProtKB">
        <authorList>
            <consortium name="Ensembl"/>
        </authorList>
    </citation>
    <scope>IDENTIFICATION</scope>
</reference>
<dbReference type="GeneTree" id="ENSGT00940000153217"/>
<dbReference type="InterPro" id="IPR038685">
    <property type="entry name" value="PAD_N_sf"/>
</dbReference>
<dbReference type="FunFam" id="2.60.40.1700:FF:000001">
    <property type="entry name" value="Protein-arginine deiminase type-2"/>
    <property type="match status" value="1"/>
</dbReference>
<feature type="active site" evidence="9">
    <location>
        <position position="381"/>
    </location>
</feature>
<feature type="domain" description="Protein-arginine deiminase (PAD) central" evidence="13">
    <location>
        <begin position="161"/>
        <end position="302"/>
    </location>
</feature>
<evidence type="ECO:0000256" key="7">
    <source>
        <dbReference type="ARBA" id="ARBA00048487"/>
    </source>
</evidence>
<keyword evidence="10" id="KW-1133">Transmembrane helix</keyword>
<comment type="similarity">
    <text evidence="2 8">Belongs to the protein arginine deiminase family.</text>
</comment>
<evidence type="ECO:0000313" key="14">
    <source>
        <dbReference type="Ensembl" id="ENSCPRP00005025389.1"/>
    </source>
</evidence>
<keyword evidence="10" id="KW-0812">Transmembrane</keyword>
<dbReference type="InterPro" id="IPR013732">
    <property type="entry name" value="PAD_N"/>
</dbReference>
<feature type="transmembrane region" description="Helical" evidence="10">
    <location>
        <begin position="139"/>
        <end position="160"/>
    </location>
</feature>
<accession>A0A7M4FIC4</accession>
<dbReference type="Ensembl" id="ENSCPRT00005029645.1">
    <property type="protein sequence ID" value="ENSCPRP00005025389.1"/>
    <property type="gene ID" value="ENSCPRG00005017583.1"/>
</dbReference>
<name>A0A7M4FIC4_CROPO</name>
<dbReference type="GO" id="GO:0005634">
    <property type="term" value="C:nucleus"/>
    <property type="evidence" value="ECO:0007669"/>
    <property type="project" value="TreeGrafter"/>
</dbReference>
<dbReference type="Gene3D" id="2.60.40.1700">
    <property type="entry name" value="Protein-arginine deiminase, central domain"/>
    <property type="match status" value="1"/>
</dbReference>
<dbReference type="GO" id="GO:0005737">
    <property type="term" value="C:cytoplasm"/>
    <property type="evidence" value="ECO:0007669"/>
    <property type="project" value="UniProtKB-SubCell"/>
</dbReference>
<dbReference type="SUPFAM" id="SSF110083">
    <property type="entry name" value="Peptidylarginine deiminase Pad4, middle domain"/>
    <property type="match status" value="1"/>
</dbReference>
<keyword evidence="5 8" id="KW-0378">Hydrolase</keyword>
<dbReference type="AlphaFoldDB" id="A0A7M4FIC4"/>
<dbReference type="FunFam" id="3.75.10.10:FF:000003">
    <property type="entry name" value="Protein-arginine deiminase type-2"/>
    <property type="match status" value="1"/>
</dbReference>
<proteinExistence type="inferred from homology"/>
<dbReference type="GO" id="GO:0004668">
    <property type="term" value="F:protein-arginine deiminase activity"/>
    <property type="evidence" value="ECO:0007669"/>
    <property type="project" value="UniProtKB-UniRule"/>
</dbReference>
<evidence type="ECO:0000256" key="3">
    <source>
        <dbReference type="ARBA" id="ARBA00012200"/>
    </source>
</evidence>
<dbReference type="PANTHER" id="PTHR10837">
    <property type="entry name" value="PEPTIDYLARGININE DEIMINASE"/>
    <property type="match status" value="1"/>
</dbReference>
<evidence type="ECO:0000259" key="12">
    <source>
        <dbReference type="Pfam" id="PF08526"/>
    </source>
</evidence>
<evidence type="ECO:0000256" key="6">
    <source>
        <dbReference type="ARBA" id="ARBA00022837"/>
    </source>
</evidence>
<protein>
    <recommendedName>
        <fullName evidence="3 8">Protein-arginine deiminase</fullName>
        <ecNumber evidence="3 8">3.5.3.15</ecNumber>
    </recommendedName>
</protein>
<comment type="function">
    <text evidence="8">Catalyzes the deimination of arginine residues of proteins.</text>
</comment>
<dbReference type="InterPro" id="IPR036556">
    <property type="entry name" value="PAD_central_sf"/>
</dbReference>
<comment type="subcellular location">
    <subcellularLocation>
        <location evidence="1 8">Cytoplasm</location>
    </subcellularLocation>
</comment>
<dbReference type="SUPFAM" id="SSF49503">
    <property type="entry name" value="Cupredoxins"/>
    <property type="match status" value="1"/>
</dbReference>
<dbReference type="InterPro" id="IPR013530">
    <property type="entry name" value="PAD_C"/>
</dbReference>
<keyword evidence="4 8" id="KW-0963">Cytoplasm</keyword>